<dbReference type="InterPro" id="IPR029063">
    <property type="entry name" value="SAM-dependent_MTases_sf"/>
</dbReference>
<evidence type="ECO:0000256" key="6">
    <source>
        <dbReference type="ARBA" id="ARBA00022737"/>
    </source>
</evidence>
<evidence type="ECO:0000256" key="2">
    <source>
        <dbReference type="ARBA" id="ARBA00022553"/>
    </source>
</evidence>
<dbReference type="EMBL" id="SKBQ01000009">
    <property type="protein sequence ID" value="TPX06876.1"/>
    <property type="molecule type" value="Genomic_DNA"/>
</dbReference>
<dbReference type="GO" id="GO:0016874">
    <property type="term" value="F:ligase activity"/>
    <property type="evidence" value="ECO:0007669"/>
    <property type="project" value="UniProtKB-KW"/>
</dbReference>
<dbReference type="PROSITE" id="PS50075">
    <property type="entry name" value="CARRIER"/>
    <property type="match status" value="2"/>
</dbReference>
<feature type="active site" description="Proton donor; for dehydratase activity" evidence="9">
    <location>
        <position position="1150"/>
    </location>
</feature>
<dbReference type="Pfam" id="PF00698">
    <property type="entry name" value="Acyl_transf_1"/>
    <property type="match status" value="1"/>
</dbReference>
<dbReference type="Gene3D" id="3.40.47.10">
    <property type="match status" value="1"/>
</dbReference>
<evidence type="ECO:0000313" key="15">
    <source>
        <dbReference type="Proteomes" id="UP000319257"/>
    </source>
</evidence>
<evidence type="ECO:0000256" key="10">
    <source>
        <dbReference type="SAM" id="MobiDB-lite"/>
    </source>
</evidence>
<dbReference type="InterPro" id="IPR020806">
    <property type="entry name" value="PKS_PP-bd"/>
</dbReference>
<protein>
    <recommendedName>
        <fullName evidence="16">Polyketide synthase</fullName>
    </recommendedName>
</protein>
<keyword evidence="15" id="KW-1185">Reference proteome</keyword>
<dbReference type="PROSITE" id="PS00606">
    <property type="entry name" value="KS3_1"/>
    <property type="match status" value="1"/>
</dbReference>
<evidence type="ECO:0000256" key="1">
    <source>
        <dbReference type="ARBA" id="ARBA00022450"/>
    </source>
</evidence>
<dbReference type="Gene3D" id="3.30.559.10">
    <property type="entry name" value="Chloramphenicol acetyltransferase-like domain"/>
    <property type="match status" value="1"/>
</dbReference>
<dbReference type="InterPro" id="IPR020845">
    <property type="entry name" value="AMP-binding_CS"/>
</dbReference>
<evidence type="ECO:0000259" key="11">
    <source>
        <dbReference type="PROSITE" id="PS50075"/>
    </source>
</evidence>
<dbReference type="GO" id="GO:0004315">
    <property type="term" value="F:3-oxoacyl-[acyl-carrier-protein] synthase activity"/>
    <property type="evidence" value="ECO:0007669"/>
    <property type="project" value="InterPro"/>
</dbReference>
<dbReference type="InterPro" id="IPR000873">
    <property type="entry name" value="AMP-dep_synth/lig_dom"/>
</dbReference>
<dbReference type="SMART" id="SM00827">
    <property type="entry name" value="PKS_AT"/>
    <property type="match status" value="1"/>
</dbReference>
<dbReference type="InterPro" id="IPR042104">
    <property type="entry name" value="PKS_dehydratase_sf"/>
</dbReference>
<dbReference type="PROSITE" id="PS00455">
    <property type="entry name" value="AMP_BINDING"/>
    <property type="match status" value="1"/>
</dbReference>
<proteinExistence type="predicted"/>
<dbReference type="PROSITE" id="PS52019">
    <property type="entry name" value="PKS_MFAS_DH"/>
    <property type="match status" value="1"/>
</dbReference>
<dbReference type="PROSITE" id="PS00012">
    <property type="entry name" value="PHOSPHOPANTETHEINE"/>
    <property type="match status" value="1"/>
</dbReference>
<dbReference type="InterPro" id="IPR014043">
    <property type="entry name" value="Acyl_transferase_dom"/>
</dbReference>
<dbReference type="InterPro" id="IPR032821">
    <property type="entry name" value="PKS_assoc"/>
</dbReference>
<dbReference type="InterPro" id="IPR036291">
    <property type="entry name" value="NAD(P)-bd_dom_sf"/>
</dbReference>
<dbReference type="InterPro" id="IPR018201">
    <property type="entry name" value="Ketoacyl_synth_AS"/>
</dbReference>
<feature type="domain" description="PKS/mFAS DH" evidence="13">
    <location>
        <begin position="942"/>
        <end position="1236"/>
    </location>
</feature>
<dbReference type="SUPFAM" id="SSF55048">
    <property type="entry name" value="Probable ACP-binding domain of malonyl-CoA ACP transacylase"/>
    <property type="match status" value="1"/>
</dbReference>
<dbReference type="Pfam" id="PF08659">
    <property type="entry name" value="KR"/>
    <property type="match status" value="1"/>
</dbReference>
<evidence type="ECO:0000256" key="7">
    <source>
        <dbReference type="ARBA" id="ARBA00023002"/>
    </source>
</evidence>
<accession>A0A507AKL5</accession>
<dbReference type="SUPFAM" id="SSF52777">
    <property type="entry name" value="CoA-dependent acyltransferases"/>
    <property type="match status" value="2"/>
</dbReference>
<feature type="compositionally biased region" description="Polar residues" evidence="10">
    <location>
        <begin position="2514"/>
        <end position="2530"/>
    </location>
</feature>
<dbReference type="SUPFAM" id="SSF56801">
    <property type="entry name" value="Acetyl-CoA synthetase-like"/>
    <property type="match status" value="1"/>
</dbReference>
<dbReference type="Gene3D" id="3.30.559.30">
    <property type="entry name" value="Nonribosomal peptide synthetase, condensation domain"/>
    <property type="match status" value="1"/>
</dbReference>
<feature type="region of interest" description="Disordered" evidence="10">
    <location>
        <begin position="2478"/>
        <end position="2547"/>
    </location>
</feature>
<dbReference type="GO" id="GO:0004312">
    <property type="term" value="F:fatty acid synthase activity"/>
    <property type="evidence" value="ECO:0007669"/>
    <property type="project" value="TreeGrafter"/>
</dbReference>
<dbReference type="InterPro" id="IPR001227">
    <property type="entry name" value="Ac_transferase_dom_sf"/>
</dbReference>
<dbReference type="Pfam" id="PF08242">
    <property type="entry name" value="Methyltransf_12"/>
    <property type="match status" value="1"/>
</dbReference>
<dbReference type="GO" id="GO:0031177">
    <property type="term" value="F:phosphopantetheine binding"/>
    <property type="evidence" value="ECO:0007669"/>
    <property type="project" value="InterPro"/>
</dbReference>
<dbReference type="InterPro" id="IPR013217">
    <property type="entry name" value="Methyltransf_12"/>
</dbReference>
<keyword evidence="6" id="KW-0677">Repeat</keyword>
<dbReference type="InterPro" id="IPR016039">
    <property type="entry name" value="Thiolase-like"/>
</dbReference>
<dbReference type="Pfam" id="PF14765">
    <property type="entry name" value="PS-DH"/>
    <property type="match status" value="1"/>
</dbReference>
<feature type="region of interest" description="N-terminal hotdog fold" evidence="9">
    <location>
        <begin position="942"/>
        <end position="1077"/>
    </location>
</feature>
<dbReference type="GO" id="GO:0006633">
    <property type="term" value="P:fatty acid biosynthetic process"/>
    <property type="evidence" value="ECO:0007669"/>
    <property type="project" value="InterPro"/>
</dbReference>
<dbReference type="SMART" id="SM00822">
    <property type="entry name" value="PKS_KR"/>
    <property type="match status" value="1"/>
</dbReference>
<dbReference type="InterPro" id="IPR020807">
    <property type="entry name" value="PKS_DH"/>
</dbReference>
<dbReference type="Pfam" id="PF16197">
    <property type="entry name" value="KAsynt_C_assoc"/>
    <property type="match status" value="1"/>
</dbReference>
<dbReference type="RefSeq" id="XP_030988587.1">
    <property type="nucleotide sequence ID" value="XM_031136554.1"/>
</dbReference>
<dbReference type="Pfam" id="PF07993">
    <property type="entry name" value="NAD_binding_4"/>
    <property type="match status" value="1"/>
</dbReference>
<dbReference type="GO" id="GO:0009403">
    <property type="term" value="P:toxin biosynthetic process"/>
    <property type="evidence" value="ECO:0007669"/>
    <property type="project" value="UniProtKB-ARBA"/>
</dbReference>
<dbReference type="InterPro" id="IPR049900">
    <property type="entry name" value="PKS_mFAS_DH"/>
</dbReference>
<feature type="domain" description="Carrier" evidence="11">
    <location>
        <begin position="3543"/>
        <end position="3622"/>
    </location>
</feature>
<dbReference type="GeneID" id="41969819"/>
<dbReference type="Pfam" id="PF00109">
    <property type="entry name" value="ketoacyl-synt"/>
    <property type="match status" value="1"/>
</dbReference>
<evidence type="ECO:0000313" key="14">
    <source>
        <dbReference type="EMBL" id="TPX06876.1"/>
    </source>
</evidence>
<dbReference type="CDD" id="cd02440">
    <property type="entry name" value="AdoMet_MTases"/>
    <property type="match status" value="1"/>
</dbReference>
<dbReference type="Pfam" id="PF21089">
    <property type="entry name" value="PKS_DH_N"/>
    <property type="match status" value="1"/>
</dbReference>
<dbReference type="InterPro" id="IPR049551">
    <property type="entry name" value="PKS_DH_C"/>
</dbReference>
<dbReference type="Gene3D" id="3.40.50.12780">
    <property type="entry name" value="N-terminal domain of ligase-like"/>
    <property type="match status" value="1"/>
</dbReference>
<gene>
    <name evidence="14" type="ORF">E0L32_002372</name>
</gene>
<feature type="domain" description="Carrier" evidence="11">
    <location>
        <begin position="2393"/>
        <end position="2468"/>
    </location>
</feature>
<sequence length="3969" mass="434524">MSSPKEPIAIIGAGCRFSGSSDRPSKLWDLLKQPTDVAQEIPSDRFNVDTFWHPVGARGGSTNVKEAYFISDRNVRHFDAQFFSMHPSEADAIDPQHRHLLEVVYEGLEDAGLTLESLHGSNTAVFVGHMCNDYSVLTSRDFDFIPKYSAPGIAPSNASSRISYFFNWHGPTLTIDTACSSSLIALVQAVQTLRDGTSDVAIAAGTNLILDPLSFVSESNIGMLSPNGRSRMWDAGADGYARGEGVGAVILKKLSAAIRDGDTIDCIVREVGCNHDGKTQGITMPSGAAQAALIRQTYAKAGLNPENPVDRCQYFEAHGTGTPAGDPEESSALNSAFFGSGEHDADDTLYVGSAKTIIGHTEGTAGLAGVLKAALALKYGVIPPNLHFDQLSPLVKPYYNHLRIPKEAIPWPTLPSGVPRRASVNSFGFGGSNAHAILEAYEAENSTASVEGSHSDLSIVPFVFSANNESSLVNLTSSYLSYFRGNKTTSVGNLRHTLACRRSALPHKITFSASTIDELITSIETRLAEQGKAEKSSFGSRSSQKDAILGIFTGQGAQWPTMGTKLIESQPAALKLIEILDESLQTLPEADRPQWKILDELRKDKDASRIAEAALSQPLCTAVQLVLVDVVRAANIRFTAVVGHSSGEIAAAYAAGFISAKDAIRIAYYRGLHAKSASGTNGCKGAMMAVGTSFEDGKELCKLEDLEGRICVAASNSPNSITLSGDADAIEEAKEALDQEDKFTRVLVVDTAYHSHHMKACAEGFEKSLAACDIEILQPGHDAPTWLSSVREKTAMMPSSDLKGSYWSENMTNTVLFSQAIEHAVEVHGQFNLSLELGPHPALKKPATETFEAAGVKSVEHVGTLTRGKHDLHAVSQSLGAVWAHLGGAAVSWQSLISNYCGVTKPMPVIRDLPLYAWNHNREFWTESRTGKLFRTQQDTVHELLGKKLPDGTDDEIRWKNVFNPKIQTWLPGHAIQGIPVFPATGYISLAMEAAMEVANGQPVQSIELSDMHIEKAIAIDETNGTEVITTLSNIHRSSTDSNVIHGHFVCRSPLSNDTGRMAINASGSVTVYLGEATNDTLVPREQPSGDLMDVDIDKFYDTLSTLGYGYSGPFRGLGRLQRRMGFASGSINRVAIGTRPLLFHPGLLDTSVHSLFVSFGVAGDGQWSLQVPSKIRRVTLVPSLCGDNLLEGVEFDCTMSSRRAGDIAIIAADGIHKCIEIDGLEFVPFSPATEADDRTLFSKVTWARDRPDGDEAAARRALPEEKAKFSECERVSFYYLRNFNETIDQAERDRLQIADHQKALFDYASHVTKQVKEHRWTYTSPKWLNDSHDDILDIMEPYGDDADFNIIRAVGEHLPAVVRGETTMLEVMTKDNMLENYYRHGLGCEAGNITVANFFEQITKRYPHMDILEVGAGTGGATWEVFNRGVPFTSYTYTDVSAGFFGNANTKFHKWTDKMIFKTLDIEKTPKDQGFTEHSYDLILASHCLHATYSLENTIRNVRSLLKPGGFLVVLEIVEIDTMPIGLIMGGLPGWWVGQHEGRRYSPNITLAQWKKLLKKTDFAGIDTFTPMLDPRPFTASVFVAQAVDDRVNLLRQPLASSPDDINFDHLVLLGGDGMLTSDIMDELEDILRPRCQRLVVASSLDELEVNEFPPLTSVLSLTDVDNPVFKDINEEGWEKLKKLLSSSDALLWVTHGAWCEQPDAGTMVGLLRSITYEHQHQRPQLLEVPDPKELNAKLLAELLMRIKLGQQWRSAGTGGDILHTIEPELMLENGVLKILRQMPDTVANNRYNSARREITNEVDLDTGDVSVQWDDQRYILRDTKLPAMSGGQVKVRVERSLLESIRTPSGMLHLSLGTSEQKVRGLALSGENASTVKSEEFMVATPGPLSDDEYLMAIATYLLGHQILSRVPAGATVLIHEPSLLLAAVLCADQAGKAGVKVSFTTTHTERAGNSWIHVHSRMTSRALTRALPPQVDVFLDMSDVAGEDGLGAKILEVLPETCQQERLSSLVSRKSIAYTTNESSNLLEKASSFVQAVSGDLAASRVATAVPIPLKNLPKLRQKTSLLNIVDWRSQSPVSTSLEPIDSSKDFFQDNKTYWMVGLAGDLGQSLCDWMIGHGARYIVLTSRTVTSKVSEKWLKTHAAQGVTIKLIEGDVTDMDSLTSVRNQIVNTLPPIRGVANGSLVLRDRLYLNTDFETFQTVMRPKTIGTSNLDALFSEDTLDWFIGFSSIVATVGNPGQSAYSAGNLYVKAVINQRRQRSLPGATIDIAPVLGVGYVERERKAAGVMTEKMVEKLEGGAQPISESDLHQLFAEAIAACKTDSGRHSDIVTGVRTLQAEDMNKAFWAANLKFSHFIRDAGTGNQADDGEVDKVSVKTKLLEVNSVDEAANIIRAVLTSKLNKTLQYPADQEIPDSTPLIDMGIDSLIAVEVRTWFLQELEVDMPMLKILGGSTIVDMVNDAIARLPESLASRLQKSDTAVSMQPDETPETVPVPVPAVTVSDSDDDSSSTKQTPSEVGSVSTGTLHSVATPLSMPPTPGEPDVEKSEIEFQLTKTLVEPEITRTEPMSFGQTRFWFLKQYLEDQSTSNIAFYFRIEGAFKPDKLRRALELACQRHEGLRTCFFVKDDAPVQGIMRQSAIQMEYHRVSSQEEVRRAYRAVQGHVFDIKKGDTLRLVLCEESPTSFYFILGYDHIAMDGFSWEILFAELQAHYRGAYVPPVTRQYAQWTIKQRNDVMGATLASDRQYWRNQFPALPAVLPLLPMAKASSRSSLKTYEVNRASAKLDKELADLVKTVSQANKVSPFHFHFATFKTLLARLTESTDICIGMADASRMDPADAGVIGLLLNLLPLRFECKKDQTFAKSLHEMRTKVYGAMAHSQVPFNTIIDDLTVPRSTQHHPLFQAFIEYRPAQTLKFADLKGELPEDHTSFARTPYDVELNVLEDHGGGVTISIGCQSQLYSEHAAQLVLKSYLTLLKSFATEPQLPVSKPALYAPEDVQESLVLGKGETMTNVWSGTISHRIEDMIAAYPDEIALKDTLGSSLSYKAMAERVDLIQAALSRADVRPGSVVAASLQPSTDWVCCLLAVLRQGAVFVPLDCSQGALRLQQIVDASSPKATLVNAATAKQASDWPAVIDVEKLVPPSERLPNLDKSDQAAVMLFTSGTTGVPKGVLLQNASLVNVFEGTAAKFGIGRQTVLQHSAFSFDMSLEQTFLALCNGGTLVIVDKSIRGDSRAIMRVIAQEAVTYTKATPAEYSSWFRNGGDYVKGNKTWKHIFAGGDRMTETMMSELRELGLQDAKLLNSYGPVEGTIIATKMRLDYGCEKKGHSPIPVGTPLPNYSIYIVDEGLNLLPPEVPGEIIIGGQGVAMGYHNNDIETGKKFISNPWADEEYLKKGWTKMYRTGDKGHLTKHGELIFHGRIAGDSQVKLRGIRLELEDVERNILNASKGALSEVVCTVREDAASNYLVAHVVLSSKTDGFSPESSSAFLADLRVQLPLPQYMKPSAMSILKSMPLTKHGKIDRAAIAALSLVGVAGEDQDEGELTDLEIKISNLWRKLLPKETLPPSLKRSSDFFTVGGSSLILVEVQSLIRAEFSIDLSLQELYEATVLSKMADKVKQALDSKAVNWDLETAPPKLNDLVKAVSQPLRLTNLEIVMTGATGHLGGFVLQRLISDPAVAKIHCVAVRNPSRIKWHSDKLAIYPGDLSQPQLGLPTSTIEQLAATADAVVHCGATRLNWETFESMRPTNLLSTRELIRLAAPRRLPVHFVSSGGVFPADVPPSESSATAHQPPAVGADGYVASKWASEQLLERSARDLGIPVHIYRTIRADEGSFPEELPEEILAGMAAATVEAGVMLNHGGHAWVGYFDLVSAPGVADSIISAVVSDASQNAGEKDPAISFTNHKGVYRVWKGEQLDSLVYRPEIQERLGRFKMVPPQIWLGEMKRAGFPWMMGASEAAYKGLVKNRR</sequence>
<dbReference type="Gene3D" id="1.10.1200.10">
    <property type="entry name" value="ACP-like"/>
    <property type="match status" value="2"/>
</dbReference>
<dbReference type="SUPFAM" id="SSF53335">
    <property type="entry name" value="S-adenosyl-L-methionine-dependent methyltransferases"/>
    <property type="match status" value="1"/>
</dbReference>
<comment type="caution">
    <text evidence="14">The sequence shown here is derived from an EMBL/GenBank/DDBJ whole genome shotgun (WGS) entry which is preliminary data.</text>
</comment>
<dbReference type="Proteomes" id="UP000319257">
    <property type="component" value="Unassembled WGS sequence"/>
</dbReference>
<dbReference type="CDD" id="cd05930">
    <property type="entry name" value="A_NRPS"/>
    <property type="match status" value="1"/>
</dbReference>
<reference evidence="14 15" key="1">
    <citation type="submission" date="2019-06" db="EMBL/GenBank/DDBJ databases">
        <title>Draft genome sequence of the filamentous fungus Phialemoniopsis curvata isolated from diesel fuel.</title>
        <authorList>
            <person name="Varaljay V.A."/>
            <person name="Lyon W.J."/>
            <person name="Crouch A.L."/>
            <person name="Drake C.E."/>
            <person name="Hollomon J.M."/>
            <person name="Nadeau L.J."/>
            <person name="Nunn H.S."/>
            <person name="Stevenson B.S."/>
            <person name="Bojanowski C.L."/>
            <person name="Crookes-Goodson W.J."/>
        </authorList>
    </citation>
    <scope>NUCLEOTIDE SEQUENCE [LARGE SCALE GENOMIC DNA]</scope>
    <source>
        <strain evidence="14 15">D216</strain>
    </source>
</reference>
<dbReference type="InterPro" id="IPR016035">
    <property type="entry name" value="Acyl_Trfase/lysoPLipase"/>
</dbReference>
<dbReference type="InterPro" id="IPR013968">
    <property type="entry name" value="PKS_KR"/>
</dbReference>
<dbReference type="OrthoDB" id="329835at2759"/>
<dbReference type="InterPro" id="IPR023213">
    <property type="entry name" value="CAT-like_dom_sf"/>
</dbReference>
<dbReference type="InterPro" id="IPR016036">
    <property type="entry name" value="Malonyl_transacylase_ACP-bd"/>
</dbReference>
<dbReference type="SMART" id="SM00823">
    <property type="entry name" value="PKS_PP"/>
    <property type="match status" value="2"/>
</dbReference>
<keyword evidence="8" id="KW-0511">Multifunctional enzyme</keyword>
<feature type="domain" description="Ketosynthase family 3 (KS3)" evidence="12">
    <location>
        <begin position="5"/>
        <end position="440"/>
    </location>
</feature>
<dbReference type="InterPro" id="IPR045851">
    <property type="entry name" value="AMP-bd_C_sf"/>
</dbReference>
<dbReference type="InterPro" id="IPR020841">
    <property type="entry name" value="PKS_Beta-ketoAc_synthase_dom"/>
</dbReference>
<evidence type="ECO:0000256" key="4">
    <source>
        <dbReference type="ARBA" id="ARBA00022603"/>
    </source>
</evidence>
<evidence type="ECO:0000259" key="13">
    <source>
        <dbReference type="PROSITE" id="PS52019"/>
    </source>
</evidence>
<feature type="active site" description="Proton acceptor; for dehydratase activity" evidence="9">
    <location>
        <position position="974"/>
    </location>
</feature>
<evidence type="ECO:0000256" key="9">
    <source>
        <dbReference type="PROSITE-ProRule" id="PRU01363"/>
    </source>
</evidence>
<dbReference type="InterPro" id="IPR014030">
    <property type="entry name" value="Ketoacyl_synth_N"/>
</dbReference>
<keyword evidence="7" id="KW-0560">Oxidoreductase</keyword>
<keyword evidence="3" id="KW-0436">Ligase</keyword>
<feature type="compositionally biased region" description="Low complexity" evidence="10">
    <location>
        <begin position="2492"/>
        <end position="2504"/>
    </location>
</feature>
<keyword evidence="1" id="KW-0596">Phosphopantetheine</keyword>
<dbReference type="PROSITE" id="PS52004">
    <property type="entry name" value="KS3_2"/>
    <property type="match status" value="1"/>
</dbReference>
<dbReference type="SUPFAM" id="SSF47336">
    <property type="entry name" value="ACP-like"/>
    <property type="match status" value="2"/>
</dbReference>
<dbReference type="SUPFAM" id="SSF51735">
    <property type="entry name" value="NAD(P)-binding Rossmann-fold domains"/>
    <property type="match status" value="2"/>
</dbReference>
<dbReference type="SUPFAM" id="SSF52151">
    <property type="entry name" value="FabD/lysophospholipase-like"/>
    <property type="match status" value="1"/>
</dbReference>
<evidence type="ECO:0000256" key="5">
    <source>
        <dbReference type="ARBA" id="ARBA00022679"/>
    </source>
</evidence>
<dbReference type="Gene3D" id="3.40.50.150">
    <property type="entry name" value="Vaccinia Virus protein VP39"/>
    <property type="match status" value="1"/>
</dbReference>
<dbReference type="Pfam" id="PF00550">
    <property type="entry name" value="PP-binding"/>
    <property type="match status" value="2"/>
</dbReference>
<dbReference type="PANTHER" id="PTHR43775:SF20">
    <property type="entry name" value="HYBRID PKS-NRPS SYNTHETASE APDA"/>
    <property type="match status" value="1"/>
</dbReference>
<dbReference type="InParanoid" id="A0A507AKL5"/>
<dbReference type="GO" id="GO:0032259">
    <property type="term" value="P:methylation"/>
    <property type="evidence" value="ECO:0007669"/>
    <property type="project" value="UniProtKB-KW"/>
</dbReference>
<dbReference type="InterPro" id="IPR009081">
    <property type="entry name" value="PP-bd_ACP"/>
</dbReference>
<dbReference type="Gene3D" id="3.30.300.30">
    <property type="match status" value="1"/>
</dbReference>
<dbReference type="CDD" id="cd00833">
    <property type="entry name" value="PKS"/>
    <property type="match status" value="1"/>
</dbReference>
<dbReference type="InterPro" id="IPR057326">
    <property type="entry name" value="KR_dom"/>
</dbReference>
<feature type="region of interest" description="C-terminal hotdog fold" evidence="9">
    <location>
        <begin position="1091"/>
        <end position="1236"/>
    </location>
</feature>
<dbReference type="InterPro" id="IPR006162">
    <property type="entry name" value="Ppantetheine_attach_site"/>
</dbReference>
<dbReference type="InterPro" id="IPR036736">
    <property type="entry name" value="ACP-like_sf"/>
</dbReference>
<organism evidence="14 15">
    <name type="scientific">Thyridium curvatum</name>
    <dbReference type="NCBI Taxonomy" id="1093900"/>
    <lineage>
        <taxon>Eukaryota</taxon>
        <taxon>Fungi</taxon>
        <taxon>Dikarya</taxon>
        <taxon>Ascomycota</taxon>
        <taxon>Pezizomycotina</taxon>
        <taxon>Sordariomycetes</taxon>
        <taxon>Sordariomycetidae</taxon>
        <taxon>Thyridiales</taxon>
        <taxon>Thyridiaceae</taxon>
        <taxon>Thyridium</taxon>
    </lineage>
</organism>
<evidence type="ECO:0000256" key="3">
    <source>
        <dbReference type="ARBA" id="ARBA00022598"/>
    </source>
</evidence>
<evidence type="ECO:0008006" key="16">
    <source>
        <dbReference type="Google" id="ProtNLM"/>
    </source>
</evidence>
<dbReference type="CDD" id="cd19532">
    <property type="entry name" value="C_PKS-NRPS"/>
    <property type="match status" value="1"/>
</dbReference>
<evidence type="ECO:0000259" key="12">
    <source>
        <dbReference type="PROSITE" id="PS52004"/>
    </source>
</evidence>
<dbReference type="GO" id="GO:0016491">
    <property type="term" value="F:oxidoreductase activity"/>
    <property type="evidence" value="ECO:0007669"/>
    <property type="project" value="UniProtKB-KW"/>
</dbReference>
<dbReference type="STRING" id="1093900.A0A507AKL5"/>
<dbReference type="Gene3D" id="3.30.70.3290">
    <property type="match status" value="1"/>
</dbReference>
<dbReference type="Gene3D" id="3.10.129.110">
    <property type="entry name" value="Polyketide synthase dehydratase"/>
    <property type="match status" value="1"/>
</dbReference>
<dbReference type="InterPro" id="IPR050091">
    <property type="entry name" value="PKS_NRPS_Biosynth_Enz"/>
</dbReference>
<dbReference type="InterPro" id="IPR042099">
    <property type="entry name" value="ANL_N_sf"/>
</dbReference>
<dbReference type="SUPFAM" id="SSF53901">
    <property type="entry name" value="Thiolase-like"/>
    <property type="match status" value="1"/>
</dbReference>
<dbReference type="Pfam" id="PF02801">
    <property type="entry name" value="Ketoacyl-synt_C"/>
    <property type="match status" value="1"/>
</dbReference>
<dbReference type="SMART" id="SM00825">
    <property type="entry name" value="PKS_KS"/>
    <property type="match status" value="1"/>
</dbReference>
<dbReference type="SMART" id="SM00826">
    <property type="entry name" value="PKS_DH"/>
    <property type="match status" value="1"/>
</dbReference>
<dbReference type="InterPro" id="IPR014031">
    <property type="entry name" value="Ketoacyl_synth_C"/>
</dbReference>
<dbReference type="Pfam" id="PF00668">
    <property type="entry name" value="Condensation"/>
    <property type="match status" value="1"/>
</dbReference>
<dbReference type="Pfam" id="PF00501">
    <property type="entry name" value="AMP-binding"/>
    <property type="match status" value="1"/>
</dbReference>
<dbReference type="InterPro" id="IPR013120">
    <property type="entry name" value="FAR_NAD-bd"/>
</dbReference>
<evidence type="ECO:0000256" key="8">
    <source>
        <dbReference type="ARBA" id="ARBA00023268"/>
    </source>
</evidence>
<keyword evidence="5" id="KW-0808">Transferase</keyword>
<dbReference type="Gene3D" id="3.40.366.10">
    <property type="entry name" value="Malonyl-Coenzyme A Acyl Carrier Protein, domain 2"/>
    <property type="match status" value="1"/>
</dbReference>
<keyword evidence="4" id="KW-0489">Methyltransferase</keyword>
<dbReference type="Gene3D" id="3.40.50.720">
    <property type="entry name" value="NAD(P)-binding Rossmann-like Domain"/>
    <property type="match status" value="2"/>
</dbReference>
<name>A0A507AKL5_9PEZI</name>
<dbReference type="PANTHER" id="PTHR43775">
    <property type="entry name" value="FATTY ACID SYNTHASE"/>
    <property type="match status" value="1"/>
</dbReference>
<dbReference type="GO" id="GO:0008168">
    <property type="term" value="F:methyltransferase activity"/>
    <property type="evidence" value="ECO:0007669"/>
    <property type="project" value="UniProtKB-KW"/>
</dbReference>
<dbReference type="InterPro" id="IPR001242">
    <property type="entry name" value="Condensation_dom"/>
</dbReference>
<keyword evidence="2" id="KW-0597">Phosphoprotein</keyword>
<dbReference type="InterPro" id="IPR049552">
    <property type="entry name" value="PKS_DH_N"/>
</dbReference>